<organism evidence="1">
    <name type="scientific">Ophidiomyces ophidiicola</name>
    <dbReference type="NCBI Taxonomy" id="1387563"/>
    <lineage>
        <taxon>Eukaryota</taxon>
        <taxon>Fungi</taxon>
        <taxon>Dikarya</taxon>
        <taxon>Ascomycota</taxon>
        <taxon>Pezizomycotina</taxon>
        <taxon>Eurotiomycetes</taxon>
        <taxon>Eurotiomycetidae</taxon>
        <taxon>Onygenales</taxon>
        <taxon>Onygenaceae</taxon>
        <taxon>Ophidiomyces</taxon>
    </lineage>
</organism>
<dbReference type="EMBL" id="JALBCA010000009">
    <property type="protein sequence ID" value="KAI2391875.1"/>
    <property type="molecule type" value="Genomic_DNA"/>
</dbReference>
<reference evidence="1" key="1">
    <citation type="journal article" date="2022" name="bioRxiv">
        <title>Population genetic analysis of Ophidiomyces ophidiicola, the causative agent of snake fungal disease, indicates recent introductions to the USA.</title>
        <authorList>
            <person name="Ladner J.T."/>
            <person name="Palmer J.M."/>
            <person name="Ettinger C.L."/>
            <person name="Stajich J.E."/>
            <person name="Farrell T.M."/>
            <person name="Glorioso B.M."/>
            <person name="Lawson B."/>
            <person name="Price S.J."/>
            <person name="Stengle A.G."/>
            <person name="Grear D.A."/>
            <person name="Lorch J.M."/>
        </authorList>
    </citation>
    <scope>NUCLEOTIDE SEQUENCE</scope>
    <source>
        <strain evidence="1">NWHC 24266-5</strain>
    </source>
</reference>
<gene>
    <name evidence="1" type="ORF">LOY88_000859</name>
</gene>
<accession>A0ACB8V3Q0</accession>
<name>A0ACB8V3Q0_9EURO</name>
<comment type="caution">
    <text evidence="1">The sequence shown here is derived from an EMBL/GenBank/DDBJ whole genome shotgun (WGS) entry which is preliminary data.</text>
</comment>
<sequence>MFVLLVKKNYKESQISDDSKIKSVYEQLLKSDSDSNSQISSLSIITASVAAIIVRSVTISIDSLFVEDDSVRDAQLSSELEMKSVSDTKSS</sequence>
<proteinExistence type="predicted"/>
<protein>
    <submittedName>
        <fullName evidence="1">Uncharacterized protein</fullName>
    </submittedName>
</protein>
<evidence type="ECO:0000313" key="1">
    <source>
        <dbReference type="EMBL" id="KAI2391875.1"/>
    </source>
</evidence>